<proteinExistence type="predicted"/>
<gene>
    <name evidence="1" type="ORF">FIV01_07895</name>
</gene>
<sequence length="43" mass="4946">MRQLAIVLFMLCQSVAAQEKMTLTLPSLQDGGHKFYHDFYILS</sequence>
<protein>
    <submittedName>
        <fullName evidence="1">Uncharacterized protein</fullName>
    </submittedName>
</protein>
<dbReference type="AlphaFoldDB" id="A0A5P9CKV9"/>
<dbReference type="Proteomes" id="UP000326936">
    <property type="component" value="Chromosome"/>
</dbReference>
<dbReference type="EMBL" id="CP045350">
    <property type="protein sequence ID" value="QFT26347.1"/>
    <property type="molecule type" value="Genomic_DNA"/>
</dbReference>
<accession>A0A5P9CKV9</accession>
<keyword evidence="2" id="KW-1185">Reference proteome</keyword>
<evidence type="ECO:0000313" key="1">
    <source>
        <dbReference type="EMBL" id="QFT26347.1"/>
    </source>
</evidence>
<dbReference type="RefSeq" id="WP_281361257.1">
    <property type="nucleotide sequence ID" value="NZ_CBCSDK010000004.1"/>
</dbReference>
<evidence type="ECO:0000313" key="2">
    <source>
        <dbReference type="Proteomes" id="UP000326936"/>
    </source>
</evidence>
<organism evidence="1 2">
    <name type="scientific">Vibrio aquimaris</name>
    <dbReference type="NCBI Taxonomy" id="2587862"/>
    <lineage>
        <taxon>Bacteria</taxon>
        <taxon>Pseudomonadati</taxon>
        <taxon>Pseudomonadota</taxon>
        <taxon>Gammaproteobacteria</taxon>
        <taxon>Vibrionales</taxon>
        <taxon>Vibrionaceae</taxon>
        <taxon>Vibrio</taxon>
    </lineage>
</organism>
<reference evidence="1 2" key="1">
    <citation type="submission" date="2019-10" db="EMBL/GenBank/DDBJ databases">
        <title>Complete genome sequence of Vibrio sp. strain THAF100, isolated from non-filtered water from the water column of tank 6 of a marine aquarium containing stony-coral fragments. Water maintained at 26 degree C.</title>
        <authorList>
            <person name="Ruckert C."/>
            <person name="Franco A."/>
            <person name="Kalinowski J."/>
            <person name="Glaeser S."/>
        </authorList>
    </citation>
    <scope>NUCLEOTIDE SEQUENCE [LARGE SCALE GENOMIC DNA]</scope>
    <source>
        <strain evidence="1 2">THAF100</strain>
    </source>
</reference>
<name>A0A5P9CKV9_9VIBR</name>
<dbReference type="KEGG" id="vaq:FIV01_07895"/>